<evidence type="ECO:0000313" key="2">
    <source>
        <dbReference type="Proteomes" id="UP001162483"/>
    </source>
</evidence>
<feature type="non-terminal residue" evidence="1">
    <location>
        <position position="61"/>
    </location>
</feature>
<accession>A0ABN9CTY3</accession>
<proteinExistence type="predicted"/>
<protein>
    <submittedName>
        <fullName evidence="1">Uncharacterized protein</fullName>
    </submittedName>
</protein>
<dbReference type="EMBL" id="CATNWA010012563">
    <property type="protein sequence ID" value="CAI9563663.1"/>
    <property type="molecule type" value="Genomic_DNA"/>
</dbReference>
<evidence type="ECO:0000313" key="1">
    <source>
        <dbReference type="EMBL" id="CAI9563663.1"/>
    </source>
</evidence>
<organism evidence="1 2">
    <name type="scientific">Staurois parvus</name>
    <dbReference type="NCBI Taxonomy" id="386267"/>
    <lineage>
        <taxon>Eukaryota</taxon>
        <taxon>Metazoa</taxon>
        <taxon>Chordata</taxon>
        <taxon>Craniata</taxon>
        <taxon>Vertebrata</taxon>
        <taxon>Euteleostomi</taxon>
        <taxon>Amphibia</taxon>
        <taxon>Batrachia</taxon>
        <taxon>Anura</taxon>
        <taxon>Neobatrachia</taxon>
        <taxon>Ranoidea</taxon>
        <taxon>Ranidae</taxon>
        <taxon>Staurois</taxon>
    </lineage>
</organism>
<gene>
    <name evidence="1" type="ORF">SPARVUS_LOCUS5783698</name>
</gene>
<name>A0ABN9CTY3_9NEOB</name>
<comment type="caution">
    <text evidence="1">The sequence shown here is derived from an EMBL/GenBank/DDBJ whole genome shotgun (WGS) entry which is preliminary data.</text>
</comment>
<reference evidence="1" key="1">
    <citation type="submission" date="2023-05" db="EMBL/GenBank/DDBJ databases">
        <authorList>
            <person name="Stuckert A."/>
        </authorList>
    </citation>
    <scope>NUCLEOTIDE SEQUENCE</scope>
</reference>
<sequence>MVSPPLIWSTTSTIPRVRISLRGRCGCMDFRADLQRHHPHRCEPSLIEQGEVMPAIHGSKF</sequence>
<dbReference type="Proteomes" id="UP001162483">
    <property type="component" value="Unassembled WGS sequence"/>
</dbReference>
<keyword evidence="2" id="KW-1185">Reference proteome</keyword>